<accession>A0ABQ9NGT2</accession>
<dbReference type="EMBL" id="JAPDRL010000112">
    <property type="protein sequence ID" value="KAJ9656943.1"/>
    <property type="molecule type" value="Genomic_DNA"/>
</dbReference>
<dbReference type="PANTHER" id="PTHR39470:SF1">
    <property type="entry name" value="CHORISMATE SYNTHASE PROTEIN"/>
    <property type="match status" value="1"/>
</dbReference>
<dbReference type="PANTHER" id="PTHR39470">
    <property type="entry name" value="CHROMOSOME 10, WHOLE GENOME SHOTGUN SEQUENCE"/>
    <property type="match status" value="1"/>
</dbReference>
<gene>
    <name evidence="2" type="ORF">H2201_008346</name>
</gene>
<name>A0ABQ9NGT2_9PEZI</name>
<keyword evidence="1" id="KW-0812">Transmembrane</keyword>
<proteinExistence type="predicted"/>
<keyword evidence="3" id="KW-1185">Reference proteome</keyword>
<feature type="transmembrane region" description="Helical" evidence="1">
    <location>
        <begin position="182"/>
        <end position="200"/>
    </location>
</feature>
<evidence type="ECO:0000313" key="2">
    <source>
        <dbReference type="EMBL" id="KAJ9656943.1"/>
    </source>
</evidence>
<protein>
    <submittedName>
        <fullName evidence="2">Uncharacterized protein</fullName>
    </submittedName>
</protein>
<comment type="caution">
    <text evidence="2">The sequence shown here is derived from an EMBL/GenBank/DDBJ whole genome shotgun (WGS) entry which is preliminary data.</text>
</comment>
<keyword evidence="1" id="KW-1133">Transmembrane helix</keyword>
<feature type="transmembrane region" description="Helical" evidence="1">
    <location>
        <begin position="224"/>
        <end position="242"/>
    </location>
</feature>
<sequence>MVSASTICTLVVTLGPFVIPKVIPKIIAFVRSVRSPSQNAAIRPVTPKAKRAINILTFAFAFFLIASFPSLAPENIFQTTQSRLIIPNDVLFARLSQLRPLTLLDEALKAKFVSLESRLLYLRFGPDVLGTCTFCNPDDEFSYLYYALPMLLLPHLANLIVVGLATSSLIGGSHASRWRNHAVTASLAFLVTDIYLLATYDHSENKTATTLGALDFFFWRMRTLRYVMFMAIDTVLGLVIWASSTNRAFVKPLSAVERQEHSVRMLEAITGRLMGLSLVLNAERSDMSNGGMFGKAVNYWMQEDAANSEVYVQPEVVQAMQNAKSRINLERVELEAKILATGIIRDAHDVRTSGPIYHPPLG</sequence>
<feature type="transmembrane region" description="Helical" evidence="1">
    <location>
        <begin position="52"/>
        <end position="72"/>
    </location>
</feature>
<keyword evidence="1" id="KW-0472">Membrane</keyword>
<reference evidence="2" key="1">
    <citation type="submission" date="2022-10" db="EMBL/GenBank/DDBJ databases">
        <title>Culturing micro-colonial fungi from biological soil crusts in the Mojave desert and describing Neophaeococcomyces mojavensis, and introducing the new genera and species Taxawa tesnikishii.</title>
        <authorList>
            <person name="Kurbessoian T."/>
            <person name="Stajich J.E."/>
        </authorList>
    </citation>
    <scope>NUCLEOTIDE SEQUENCE</scope>
    <source>
        <strain evidence="2">TK_1</strain>
    </source>
</reference>
<feature type="transmembrane region" description="Helical" evidence="1">
    <location>
        <begin position="143"/>
        <end position="170"/>
    </location>
</feature>
<organism evidence="2 3">
    <name type="scientific">Coniosporium apollinis</name>
    <dbReference type="NCBI Taxonomy" id="61459"/>
    <lineage>
        <taxon>Eukaryota</taxon>
        <taxon>Fungi</taxon>
        <taxon>Dikarya</taxon>
        <taxon>Ascomycota</taxon>
        <taxon>Pezizomycotina</taxon>
        <taxon>Dothideomycetes</taxon>
        <taxon>Dothideomycetes incertae sedis</taxon>
        <taxon>Coniosporium</taxon>
    </lineage>
</organism>
<dbReference type="Proteomes" id="UP001172684">
    <property type="component" value="Unassembled WGS sequence"/>
</dbReference>
<evidence type="ECO:0000256" key="1">
    <source>
        <dbReference type="SAM" id="Phobius"/>
    </source>
</evidence>
<evidence type="ECO:0000313" key="3">
    <source>
        <dbReference type="Proteomes" id="UP001172684"/>
    </source>
</evidence>